<sequence length="181" mass="20533">MPIEQQLRPIWKRWNGVIPIWEAEQAGVDRETLLTWAQNNPDTDIVTTEAIAWYPDYPETESINWEIIPHVFSLASAGPGAYLWGPSVLEFAELGTWGSGITFIATPREQPENTGIHWTVTDKKADSSILGFLSQNIRDAILSSMRFLDGDKYVEALEDANSRGIITDVERLRLEKAKYRQ</sequence>
<comment type="caution">
    <text evidence="1">The sequence shown here is derived from an EMBL/GenBank/DDBJ whole genome shotgun (WGS) entry which is preliminary data.</text>
</comment>
<evidence type="ECO:0000313" key="2">
    <source>
        <dbReference type="Proteomes" id="UP000245876"/>
    </source>
</evidence>
<dbReference type="EMBL" id="QFFM01000012">
    <property type="protein sequence ID" value="PWG65658.1"/>
    <property type="molecule type" value="Genomic_DNA"/>
</dbReference>
<dbReference type="Proteomes" id="UP000245876">
    <property type="component" value="Unassembled WGS sequence"/>
</dbReference>
<accession>A0A2U2N985</accession>
<protein>
    <submittedName>
        <fullName evidence="1">Uncharacterized protein</fullName>
    </submittedName>
</protein>
<evidence type="ECO:0000313" key="1">
    <source>
        <dbReference type="EMBL" id="PWG65658.1"/>
    </source>
</evidence>
<name>A0A2U2N985_9BIFI</name>
<dbReference type="OrthoDB" id="3234128at2"/>
<reference evidence="1 2" key="1">
    <citation type="journal article" date="2018" name="Int. J. Syst. Evol. Microbiol.">
        <title>Bifidobacterium callitrichidarum sp. nov. from the faeces of the emperor tamarin (Saguinus imperator).</title>
        <authorList>
            <person name="Modesto M."/>
            <person name="Michelini S."/>
            <person name="Sansosti M.C."/>
            <person name="De Filippo C."/>
            <person name="Cavalieri D."/>
            <person name="Qvirist L."/>
            <person name="Andlid T."/>
            <person name="Spiezio C."/>
            <person name="Sandri C."/>
            <person name="Pascarelli S."/>
            <person name="Sgorbati B."/>
            <person name="Mattarelli P."/>
        </authorList>
    </citation>
    <scope>NUCLEOTIDE SEQUENCE [LARGE SCALE GENOMIC DNA]</scope>
    <source>
        <strain evidence="1 2">TRI 5</strain>
    </source>
</reference>
<dbReference type="RefSeq" id="WP_109057127.1">
    <property type="nucleotide sequence ID" value="NZ_QFFM01000012.1"/>
</dbReference>
<gene>
    <name evidence="1" type="ORF">DF196_06920</name>
</gene>
<organism evidence="1 2">
    <name type="scientific">Bifidobacterium callitrichidarum</name>
    <dbReference type="NCBI Taxonomy" id="2052941"/>
    <lineage>
        <taxon>Bacteria</taxon>
        <taxon>Bacillati</taxon>
        <taxon>Actinomycetota</taxon>
        <taxon>Actinomycetes</taxon>
        <taxon>Bifidobacteriales</taxon>
        <taxon>Bifidobacteriaceae</taxon>
        <taxon>Bifidobacterium</taxon>
    </lineage>
</organism>
<keyword evidence="2" id="KW-1185">Reference proteome</keyword>
<dbReference type="AlphaFoldDB" id="A0A2U2N985"/>
<proteinExistence type="predicted"/>